<dbReference type="OrthoDB" id="8613538at2"/>
<feature type="chain" id="PRO_5039002832" evidence="2">
    <location>
        <begin position="23"/>
        <end position="282"/>
    </location>
</feature>
<evidence type="ECO:0000259" key="3">
    <source>
        <dbReference type="SMART" id="SM00062"/>
    </source>
</evidence>
<name>A0A168L222_9BACL</name>
<feature type="domain" description="Solute-binding protein family 3/N-terminal" evidence="3">
    <location>
        <begin position="43"/>
        <end position="271"/>
    </location>
</feature>
<gene>
    <name evidence="4" type="ORF">PGLA_10000</name>
</gene>
<feature type="signal peptide" evidence="2">
    <location>
        <begin position="1"/>
        <end position="22"/>
    </location>
</feature>
<dbReference type="PANTHER" id="PTHR35936:SF18">
    <property type="entry name" value="L-CYSTINE-BINDING PROTEIN TCYJ"/>
    <property type="match status" value="1"/>
</dbReference>
<dbReference type="AlphaFoldDB" id="A0A168L222"/>
<evidence type="ECO:0000256" key="1">
    <source>
        <dbReference type="ARBA" id="ARBA00022729"/>
    </source>
</evidence>
<dbReference type="Proteomes" id="UP000076967">
    <property type="component" value="Unassembled WGS sequence"/>
</dbReference>
<accession>A0A168L222</accession>
<keyword evidence="5" id="KW-1185">Reference proteome</keyword>
<dbReference type="PROSITE" id="PS51257">
    <property type="entry name" value="PROKAR_LIPOPROTEIN"/>
    <property type="match status" value="1"/>
</dbReference>
<dbReference type="SMART" id="SM00062">
    <property type="entry name" value="PBPb"/>
    <property type="match status" value="1"/>
</dbReference>
<evidence type="ECO:0000313" key="4">
    <source>
        <dbReference type="EMBL" id="OAB42792.1"/>
    </source>
</evidence>
<sequence length="282" mass="31152">MKKLAVISAVVLLMVMATGCGSNNNGEVAQGDKASGSTTEAKKIIVGTGTQFPNVCFIDESGKLTGFDVELVKEIDKLLPEYEFEFRTMDFGNLLLSLETNKIDFVAHQMEKNKEREEKFLFNKEPYSIFLSKVAVLKNDTTIKSLDDLKGKKVLIGPTSNQAYFLEQYNRTHDNALNIVYSSGEANDEVALFENKRVDGTLSTDFAIKDYLGSDGTPALKTVGEPLIQSDVLFVLRKDGQELSDHLDEAIKTLKGNGTLAKLSVQWLGEDFTKSLDDAKTK</sequence>
<proteinExistence type="predicted"/>
<dbReference type="RefSeq" id="WP_068532132.1">
    <property type="nucleotide sequence ID" value="NZ_LVJH01000017.1"/>
</dbReference>
<dbReference type="EMBL" id="LVJH01000017">
    <property type="protein sequence ID" value="OAB42792.1"/>
    <property type="molecule type" value="Genomic_DNA"/>
</dbReference>
<dbReference type="InterPro" id="IPR001638">
    <property type="entry name" value="Solute-binding_3/MltF_N"/>
</dbReference>
<evidence type="ECO:0000256" key="2">
    <source>
        <dbReference type="SAM" id="SignalP"/>
    </source>
</evidence>
<evidence type="ECO:0000313" key="5">
    <source>
        <dbReference type="Proteomes" id="UP000076967"/>
    </source>
</evidence>
<dbReference type="Pfam" id="PF00497">
    <property type="entry name" value="SBP_bac_3"/>
    <property type="match status" value="1"/>
</dbReference>
<comment type="caution">
    <text evidence="4">The sequence shown here is derived from an EMBL/GenBank/DDBJ whole genome shotgun (WGS) entry which is preliminary data.</text>
</comment>
<protein>
    <submittedName>
        <fullName evidence="4">L-cystine-binding protein TcyJ</fullName>
    </submittedName>
</protein>
<dbReference type="Gene3D" id="3.40.190.10">
    <property type="entry name" value="Periplasmic binding protein-like II"/>
    <property type="match status" value="2"/>
</dbReference>
<organism evidence="4 5">
    <name type="scientific">Paenibacillus glacialis</name>
    <dbReference type="NCBI Taxonomy" id="494026"/>
    <lineage>
        <taxon>Bacteria</taxon>
        <taxon>Bacillati</taxon>
        <taxon>Bacillota</taxon>
        <taxon>Bacilli</taxon>
        <taxon>Bacillales</taxon>
        <taxon>Paenibacillaceae</taxon>
        <taxon>Paenibacillus</taxon>
    </lineage>
</organism>
<dbReference type="PANTHER" id="PTHR35936">
    <property type="entry name" value="MEMBRANE-BOUND LYTIC MUREIN TRANSGLYCOSYLASE F"/>
    <property type="match status" value="1"/>
</dbReference>
<dbReference type="SUPFAM" id="SSF53850">
    <property type="entry name" value="Periplasmic binding protein-like II"/>
    <property type="match status" value="1"/>
</dbReference>
<reference evidence="4 5" key="1">
    <citation type="submission" date="2016-03" db="EMBL/GenBank/DDBJ databases">
        <title>Draft genome sequence of Paenibacillus glacialis DSM 22343.</title>
        <authorList>
            <person name="Shin S.-K."/>
            <person name="Yi H."/>
        </authorList>
    </citation>
    <scope>NUCLEOTIDE SEQUENCE [LARGE SCALE GENOMIC DNA]</scope>
    <source>
        <strain evidence="4 5">DSM 22343</strain>
    </source>
</reference>
<keyword evidence="1 2" id="KW-0732">Signal</keyword>
<dbReference type="STRING" id="494026.PGLA_10000"/>